<dbReference type="OrthoDB" id="3935204at2759"/>
<keyword evidence="3" id="KW-1185">Reference proteome</keyword>
<gene>
    <name evidence="2" type="ORF">BDZ85DRAFT_124671</name>
</gene>
<dbReference type="AlphaFoldDB" id="A0A6A6GC18"/>
<name>A0A6A6GC18_9PEZI</name>
<evidence type="ECO:0000313" key="2">
    <source>
        <dbReference type="EMBL" id="KAF2223264.1"/>
    </source>
</evidence>
<sequence length="158" mass="16794">MILGRFSRVILAVLCLFLSLAAASPVAKRDASDVGFVTGEPFTALGQPITDLDTISTEENAELVKRQNPSGVISIPPRRTPGFNDIIVGAVRVITYYTVKGAIEIYVKNLSPHAAAYKLIHAPGGIITGIVPANMQDHYTNPANFGPGDLIDIAAVPR</sequence>
<evidence type="ECO:0000313" key="3">
    <source>
        <dbReference type="Proteomes" id="UP000799538"/>
    </source>
</evidence>
<proteinExistence type="predicted"/>
<protein>
    <submittedName>
        <fullName evidence="2">Uncharacterized protein</fullName>
    </submittedName>
</protein>
<organism evidence="2 3">
    <name type="scientific">Elsinoe ampelina</name>
    <dbReference type="NCBI Taxonomy" id="302913"/>
    <lineage>
        <taxon>Eukaryota</taxon>
        <taxon>Fungi</taxon>
        <taxon>Dikarya</taxon>
        <taxon>Ascomycota</taxon>
        <taxon>Pezizomycotina</taxon>
        <taxon>Dothideomycetes</taxon>
        <taxon>Dothideomycetidae</taxon>
        <taxon>Myriangiales</taxon>
        <taxon>Elsinoaceae</taxon>
        <taxon>Elsinoe</taxon>
    </lineage>
</organism>
<reference evidence="3" key="1">
    <citation type="journal article" date="2020" name="Stud. Mycol.">
        <title>101 Dothideomycetes genomes: A test case for predicting lifestyles and emergence of pathogens.</title>
        <authorList>
            <person name="Haridas S."/>
            <person name="Albert R."/>
            <person name="Binder M."/>
            <person name="Bloem J."/>
            <person name="LaButti K."/>
            <person name="Salamov A."/>
            <person name="Andreopoulos B."/>
            <person name="Baker S."/>
            <person name="Barry K."/>
            <person name="Bills G."/>
            <person name="Bluhm B."/>
            <person name="Cannon C."/>
            <person name="Castanera R."/>
            <person name="Culley D."/>
            <person name="Daum C."/>
            <person name="Ezra D."/>
            <person name="Gonzalez J."/>
            <person name="Henrissat B."/>
            <person name="Kuo A."/>
            <person name="Liang C."/>
            <person name="Lipzen A."/>
            <person name="Lutzoni F."/>
            <person name="Magnuson J."/>
            <person name="Mondo S."/>
            <person name="Nolan M."/>
            <person name="Ohm R."/>
            <person name="Pangilinan J."/>
            <person name="Park H.-J."/>
            <person name="Ramirez L."/>
            <person name="Alfaro M."/>
            <person name="Sun H."/>
            <person name="Tritt A."/>
            <person name="Yoshinaga Y."/>
            <person name="Zwiers L.-H."/>
            <person name="Turgeon B."/>
            <person name="Goodwin S."/>
            <person name="Spatafora J."/>
            <person name="Crous P."/>
            <person name="Grigoriev I."/>
        </authorList>
    </citation>
    <scope>NUCLEOTIDE SEQUENCE [LARGE SCALE GENOMIC DNA]</scope>
    <source>
        <strain evidence="3">CECT 20119</strain>
    </source>
</reference>
<evidence type="ECO:0000256" key="1">
    <source>
        <dbReference type="SAM" id="SignalP"/>
    </source>
</evidence>
<keyword evidence="1" id="KW-0732">Signal</keyword>
<feature type="signal peptide" evidence="1">
    <location>
        <begin position="1"/>
        <end position="23"/>
    </location>
</feature>
<dbReference type="Proteomes" id="UP000799538">
    <property type="component" value="Unassembled WGS sequence"/>
</dbReference>
<feature type="chain" id="PRO_5025529747" evidence="1">
    <location>
        <begin position="24"/>
        <end position="158"/>
    </location>
</feature>
<accession>A0A6A6GC18</accession>
<dbReference type="EMBL" id="ML992507">
    <property type="protein sequence ID" value="KAF2223264.1"/>
    <property type="molecule type" value="Genomic_DNA"/>
</dbReference>